<evidence type="ECO:0000256" key="1">
    <source>
        <dbReference type="ARBA" id="ARBA00038240"/>
    </source>
</evidence>
<organism evidence="3 4">
    <name type="scientific">Hydrogeniiclostridium mannosilyticum</name>
    <dbReference type="NCBI Taxonomy" id="2764322"/>
    <lineage>
        <taxon>Bacteria</taxon>
        <taxon>Bacillati</taxon>
        <taxon>Bacillota</taxon>
        <taxon>Clostridia</taxon>
        <taxon>Eubacteriales</taxon>
        <taxon>Acutalibacteraceae</taxon>
        <taxon>Hydrogeniiclostridium</taxon>
    </lineage>
</organism>
<gene>
    <name evidence="3" type="ORF">DPQ25_07445</name>
</gene>
<dbReference type="GO" id="GO:0019202">
    <property type="term" value="F:amino acid kinase activity"/>
    <property type="evidence" value="ECO:0007669"/>
    <property type="project" value="TreeGrafter"/>
</dbReference>
<accession>A0A328UBY4</accession>
<evidence type="ECO:0000259" key="2">
    <source>
        <dbReference type="Pfam" id="PF01636"/>
    </source>
</evidence>
<dbReference type="Gene3D" id="3.90.1200.10">
    <property type="match status" value="1"/>
</dbReference>
<protein>
    <recommendedName>
        <fullName evidence="2">Aminoglycoside phosphotransferase domain-containing protein</fullName>
    </recommendedName>
</protein>
<comment type="caution">
    <text evidence="3">The sequence shown here is derived from an EMBL/GenBank/DDBJ whole genome shotgun (WGS) entry which is preliminary data.</text>
</comment>
<evidence type="ECO:0000313" key="4">
    <source>
        <dbReference type="Proteomes" id="UP000249377"/>
    </source>
</evidence>
<dbReference type="SUPFAM" id="SSF56112">
    <property type="entry name" value="Protein kinase-like (PK-like)"/>
    <property type="match status" value="1"/>
</dbReference>
<evidence type="ECO:0000313" key="3">
    <source>
        <dbReference type="EMBL" id="RAQ29307.1"/>
    </source>
</evidence>
<feature type="domain" description="Aminoglycoside phosphotransferase" evidence="2">
    <location>
        <begin position="36"/>
        <end position="244"/>
    </location>
</feature>
<dbReference type="InterPro" id="IPR002575">
    <property type="entry name" value="Aminoglycoside_PTrfase"/>
</dbReference>
<sequence length="346" mass="40449">MDIAALKPHHLIEFIKSTWGIHPKKMAALIEGSARCFIIENESGRFFFKVYQDEFNEDTLRNEIYICDFLSKKGFSVSTFLKTNAGTFIERFCHHWCTLQNYIDGFTFQKFEVPRPLLLDSIRVLANIHIALAEFPLQLPTGFEQAWFLQWSKDSAIEKYHHLLALLESSDENYRKISIDFETKSNLIRAFDPTIYDFSSLTIENSHGDYNALQLIFSSDKVKAVVDFSSCAKLPICWEIIRSYTLSSPECKEAIIDTDNFVHYVKEYLQIKKIEKTDLELMPYFYLFTLIRSSFGYKSYIEKRKNGTPIDRKDQNALAFAAWRTAMCKWLFKHADFLSSRLKKII</sequence>
<dbReference type="RefSeq" id="WP_112332538.1">
    <property type="nucleotide sequence ID" value="NZ_QLYR01000003.1"/>
</dbReference>
<dbReference type="InterPro" id="IPR050249">
    <property type="entry name" value="Pseudomonas-type_ThrB"/>
</dbReference>
<dbReference type="EMBL" id="QLYR01000003">
    <property type="protein sequence ID" value="RAQ29307.1"/>
    <property type="molecule type" value="Genomic_DNA"/>
</dbReference>
<dbReference type="Pfam" id="PF01636">
    <property type="entry name" value="APH"/>
    <property type="match status" value="1"/>
</dbReference>
<dbReference type="PANTHER" id="PTHR21064:SF6">
    <property type="entry name" value="AMINOGLYCOSIDE PHOSPHOTRANSFERASE DOMAIN-CONTAINING PROTEIN"/>
    <property type="match status" value="1"/>
</dbReference>
<dbReference type="InterPro" id="IPR011009">
    <property type="entry name" value="Kinase-like_dom_sf"/>
</dbReference>
<proteinExistence type="inferred from homology"/>
<dbReference type="AlphaFoldDB" id="A0A328UBY4"/>
<dbReference type="Proteomes" id="UP000249377">
    <property type="component" value="Unassembled WGS sequence"/>
</dbReference>
<comment type="similarity">
    <text evidence="1">Belongs to the pseudomonas-type ThrB family.</text>
</comment>
<name>A0A328UBY4_9FIRM</name>
<dbReference type="Gene3D" id="3.30.200.20">
    <property type="entry name" value="Phosphorylase Kinase, domain 1"/>
    <property type="match status" value="1"/>
</dbReference>
<reference evidence="3 4" key="1">
    <citation type="submission" date="2018-06" db="EMBL/GenBank/DDBJ databases">
        <title>Noncontiguous genome sequence of Ruminococcaceae bacterium ASD2818.</title>
        <authorList>
            <person name="Chaplin A.V."/>
            <person name="Sokolova S.R."/>
            <person name="Kochetkova T.O."/>
            <person name="Goltsov A.Y."/>
            <person name="Trofimov D.Y."/>
            <person name="Efimov B.A."/>
        </authorList>
    </citation>
    <scope>NUCLEOTIDE SEQUENCE [LARGE SCALE GENOMIC DNA]</scope>
    <source>
        <strain evidence="3 4">ASD2818</strain>
    </source>
</reference>
<keyword evidence="4" id="KW-1185">Reference proteome</keyword>
<dbReference type="PANTHER" id="PTHR21064">
    <property type="entry name" value="AMINOGLYCOSIDE PHOSPHOTRANSFERASE DOMAIN-CONTAINING PROTEIN-RELATED"/>
    <property type="match status" value="1"/>
</dbReference>